<gene>
    <name evidence="1" type="ORF">LF1_06510</name>
</gene>
<dbReference type="EMBL" id="VRLW01000001">
    <property type="protein sequence ID" value="KAA1258136.1"/>
    <property type="molecule type" value="Genomic_DNA"/>
</dbReference>
<keyword evidence="2" id="KW-1185">Reference proteome</keyword>
<protein>
    <submittedName>
        <fullName evidence="1">Uncharacterized protein</fullName>
    </submittedName>
</protein>
<name>A0A5B1CC46_9BACT</name>
<reference evidence="1 2" key="1">
    <citation type="submission" date="2019-08" db="EMBL/GenBank/DDBJ databases">
        <title>Deep-cultivation of Planctomycetes and their phenomic and genomic characterization uncovers novel biology.</title>
        <authorList>
            <person name="Wiegand S."/>
            <person name="Jogler M."/>
            <person name="Boedeker C."/>
            <person name="Pinto D."/>
            <person name="Vollmers J."/>
            <person name="Rivas-Marin E."/>
            <person name="Kohn T."/>
            <person name="Peeters S.H."/>
            <person name="Heuer A."/>
            <person name="Rast P."/>
            <person name="Oberbeckmann S."/>
            <person name="Bunk B."/>
            <person name="Jeske O."/>
            <person name="Meyerdierks A."/>
            <person name="Storesund J.E."/>
            <person name="Kallscheuer N."/>
            <person name="Luecker S."/>
            <person name="Lage O.M."/>
            <person name="Pohl T."/>
            <person name="Merkel B.J."/>
            <person name="Hornburger P."/>
            <person name="Mueller R.-W."/>
            <person name="Bruemmer F."/>
            <person name="Labrenz M."/>
            <person name="Spormann A.M."/>
            <person name="Op Den Camp H."/>
            <person name="Overmann J."/>
            <person name="Amann R."/>
            <person name="Jetten M.S.M."/>
            <person name="Mascher T."/>
            <person name="Medema M.H."/>
            <person name="Devos D.P."/>
            <person name="Kaster A.-K."/>
            <person name="Ovreas L."/>
            <person name="Rohde M."/>
            <person name="Galperin M.Y."/>
            <person name="Jogler C."/>
        </authorList>
    </citation>
    <scope>NUCLEOTIDE SEQUENCE [LARGE SCALE GENOMIC DNA]</scope>
    <source>
        <strain evidence="1 2">LF1</strain>
    </source>
</reference>
<evidence type="ECO:0000313" key="2">
    <source>
        <dbReference type="Proteomes" id="UP000322699"/>
    </source>
</evidence>
<comment type="caution">
    <text evidence="1">The sequence shown here is derived from an EMBL/GenBank/DDBJ whole genome shotgun (WGS) entry which is preliminary data.</text>
</comment>
<sequence length="92" mass="10722">MPHYTEQDKKDARTLLATMEKLDSRVRRRMTRGIFSAYETMTDLRDAMDIAIRKTKGDERRILIAELDRVEKAMRELTSGILPVIVPPDEMN</sequence>
<organism evidence="1 2">
    <name type="scientific">Rubripirellula obstinata</name>
    <dbReference type="NCBI Taxonomy" id="406547"/>
    <lineage>
        <taxon>Bacteria</taxon>
        <taxon>Pseudomonadati</taxon>
        <taxon>Planctomycetota</taxon>
        <taxon>Planctomycetia</taxon>
        <taxon>Pirellulales</taxon>
        <taxon>Pirellulaceae</taxon>
        <taxon>Rubripirellula</taxon>
    </lineage>
</organism>
<dbReference type="AlphaFoldDB" id="A0A5B1CC46"/>
<accession>A0A5B1CC46</accession>
<dbReference type="Proteomes" id="UP000322699">
    <property type="component" value="Unassembled WGS sequence"/>
</dbReference>
<evidence type="ECO:0000313" key="1">
    <source>
        <dbReference type="EMBL" id="KAA1258136.1"/>
    </source>
</evidence>
<dbReference type="RefSeq" id="WP_149752566.1">
    <property type="nucleotide sequence ID" value="NZ_LWSK01000007.1"/>
</dbReference>
<proteinExistence type="predicted"/>